<keyword evidence="1" id="KW-0812">Transmembrane</keyword>
<name>A0A895XRA6_9ACTN</name>
<evidence type="ECO:0000313" key="3">
    <source>
        <dbReference type="Proteomes" id="UP000662939"/>
    </source>
</evidence>
<proteinExistence type="predicted"/>
<accession>A0A895XRA6</accession>
<dbReference type="KEGG" id="nav:JQS30_15260"/>
<evidence type="ECO:0000256" key="1">
    <source>
        <dbReference type="SAM" id="Phobius"/>
    </source>
</evidence>
<evidence type="ECO:0000313" key="2">
    <source>
        <dbReference type="EMBL" id="QSB05096.1"/>
    </source>
</evidence>
<keyword evidence="1" id="KW-1133">Transmembrane helix</keyword>
<keyword evidence="1" id="KW-0472">Membrane</keyword>
<sequence>MFAQTSQRGRRILLAVTAVWAVAIVVTAFVASTPTVREQADAAKGVEELQEAMTEGMTALAGQPYPFVITPQLLEECPITLVRDGVEHSQSLRVVTESAHREQAAARMFEHLDTRYHFRPLSDHGGIVTTPEFLDLRLVGTGQITFSADTGCRGAEGFESRAPYLDTDSVAGELDQLARIVGSVDRFDLGTAECPTSAQGPSPHAATFWAELDFDGDPSEAMERFWQLAPEEAVRLVDNAEDAAYRDAQGDFYLMQVGKTLSEASGMTVAMTRPCG</sequence>
<dbReference type="RefSeq" id="WP_213171097.1">
    <property type="nucleotide sequence ID" value="NZ_CP070496.1"/>
</dbReference>
<gene>
    <name evidence="2" type="ORF">JQS30_15260</name>
</gene>
<protein>
    <submittedName>
        <fullName evidence="2">Uncharacterized protein</fullName>
    </submittedName>
</protein>
<feature type="transmembrane region" description="Helical" evidence="1">
    <location>
        <begin position="12"/>
        <end position="31"/>
    </location>
</feature>
<organism evidence="2 3">
    <name type="scientific">Natronoglycomyces albus</name>
    <dbReference type="NCBI Taxonomy" id="2811108"/>
    <lineage>
        <taxon>Bacteria</taxon>
        <taxon>Bacillati</taxon>
        <taxon>Actinomycetota</taxon>
        <taxon>Actinomycetes</taxon>
        <taxon>Glycomycetales</taxon>
        <taxon>Glycomycetaceae</taxon>
        <taxon>Natronoglycomyces</taxon>
    </lineage>
</organism>
<dbReference type="Proteomes" id="UP000662939">
    <property type="component" value="Chromosome"/>
</dbReference>
<reference evidence="2" key="1">
    <citation type="submission" date="2021-02" db="EMBL/GenBank/DDBJ databases">
        <title>Natronoglycomyces albus gen. nov., sp. nov, a haloalkaliphilic actinobacterium from a soda solonchak soil.</title>
        <authorList>
            <person name="Sorokin D.Y."/>
            <person name="Khijniak T.V."/>
            <person name="Zakharycheva A.P."/>
            <person name="Boueva O.V."/>
            <person name="Ariskina E.V."/>
            <person name="Hahnke R.L."/>
            <person name="Bunk B."/>
            <person name="Sproer C."/>
            <person name="Schumann P."/>
            <person name="Evtushenko L.I."/>
            <person name="Kublanov I.V."/>
        </authorList>
    </citation>
    <scope>NUCLEOTIDE SEQUENCE</scope>
    <source>
        <strain evidence="2">DSM 106290</strain>
    </source>
</reference>
<dbReference type="EMBL" id="CP070496">
    <property type="protein sequence ID" value="QSB05096.1"/>
    <property type="molecule type" value="Genomic_DNA"/>
</dbReference>
<keyword evidence="3" id="KW-1185">Reference proteome</keyword>
<dbReference type="AlphaFoldDB" id="A0A895XRA6"/>